<reference evidence="2" key="1">
    <citation type="submission" date="2020-10" db="EMBL/GenBank/DDBJ databases">
        <authorList>
            <person name="Castelo-Branco R."/>
            <person name="Eusebio N."/>
            <person name="Adriana R."/>
            <person name="Vieira A."/>
            <person name="Brugerolle De Fraissinette N."/>
            <person name="Rezende De Castro R."/>
            <person name="Schneider M.P."/>
            <person name="Vasconcelos V."/>
            <person name="Leao P.N."/>
        </authorList>
    </citation>
    <scope>NUCLEOTIDE SEQUENCE</scope>
    <source>
        <strain evidence="2">LEGE 06105</strain>
    </source>
</reference>
<dbReference type="InterPro" id="IPR023213">
    <property type="entry name" value="CAT-like_dom_sf"/>
</dbReference>
<organism evidence="2 3">
    <name type="scientific">Plectonema cf. radiosum LEGE 06105</name>
    <dbReference type="NCBI Taxonomy" id="945769"/>
    <lineage>
        <taxon>Bacteria</taxon>
        <taxon>Bacillati</taxon>
        <taxon>Cyanobacteriota</taxon>
        <taxon>Cyanophyceae</taxon>
        <taxon>Oscillatoriophycideae</taxon>
        <taxon>Oscillatoriales</taxon>
        <taxon>Microcoleaceae</taxon>
        <taxon>Plectonema</taxon>
    </lineage>
</organism>
<evidence type="ECO:0000259" key="1">
    <source>
        <dbReference type="Pfam" id="PF00668"/>
    </source>
</evidence>
<dbReference type="GO" id="GO:0003824">
    <property type="term" value="F:catalytic activity"/>
    <property type="evidence" value="ECO:0007669"/>
    <property type="project" value="InterPro"/>
</dbReference>
<comment type="caution">
    <text evidence="2">The sequence shown here is derived from an EMBL/GenBank/DDBJ whole genome shotgun (WGS) entry which is preliminary data.</text>
</comment>
<protein>
    <submittedName>
        <fullName evidence="2">Non-ribosomal peptide synthetase</fullName>
    </submittedName>
</protein>
<proteinExistence type="predicted"/>
<dbReference type="AlphaFoldDB" id="A0A8J7K545"/>
<dbReference type="GO" id="GO:0008610">
    <property type="term" value="P:lipid biosynthetic process"/>
    <property type="evidence" value="ECO:0007669"/>
    <property type="project" value="UniProtKB-ARBA"/>
</dbReference>
<dbReference type="Proteomes" id="UP000620559">
    <property type="component" value="Unassembled WGS sequence"/>
</dbReference>
<dbReference type="SUPFAM" id="SSF52777">
    <property type="entry name" value="CoA-dependent acyltransferases"/>
    <property type="match status" value="2"/>
</dbReference>
<sequence length="474" mass="54946">MKTENIQNIYQLSPLQQGILFHCLHSPQSAVYFVQLCCILRGNINVVAFEQSWQQVVDRHTALRTAFYWENLEKPHQVVYKKIQVFLEQQDWRSISPSQQLQQLDNFLQGERKKGFNLSQAPLMHLNLIRVADDSYYFIWSKHHLIVDGWSTALVLKEIAKVYEAFCQEENVPLATTSYGDYISWLQQQDLSKAEVFWRQILKGIKAPTSLSCLQVHSLLGQEEKHNQQRIKLSKVTTDALQSLARQYRLTLNTLVQGAWAIFLSHYSGEEDVIYGVTVSGRPVELPKVESTVGMFINTLPLRVKLVGEDFLLPWLHQLQAQLIEIRQYEYSPLVKIQGWSEVPRGLPLFESILIFENYPLDGVLEDWQSNLEIQNIIDFQKTNYPLTVTVIPGSELNIKISYNSRFDIDTINRMLGHLQTLLEGIVANPQQHLSELSLLTESEQHQLLREWNNTEVEYPLLCIHELFEAQVEK</sequence>
<feature type="domain" description="Condensation" evidence="1">
    <location>
        <begin position="7"/>
        <end position="449"/>
    </location>
</feature>
<dbReference type="Gene3D" id="3.30.559.10">
    <property type="entry name" value="Chloramphenicol acetyltransferase-like domain"/>
    <property type="match status" value="1"/>
</dbReference>
<dbReference type="CDD" id="cd19543">
    <property type="entry name" value="DCL_NRPS"/>
    <property type="match status" value="1"/>
</dbReference>
<dbReference type="PANTHER" id="PTHR45398">
    <property type="match status" value="1"/>
</dbReference>
<evidence type="ECO:0000313" key="2">
    <source>
        <dbReference type="EMBL" id="MBE9216802.1"/>
    </source>
</evidence>
<gene>
    <name evidence="2" type="ORF">IQ247_29820</name>
</gene>
<evidence type="ECO:0000313" key="3">
    <source>
        <dbReference type="Proteomes" id="UP000620559"/>
    </source>
</evidence>
<keyword evidence="3" id="KW-1185">Reference proteome</keyword>
<dbReference type="Pfam" id="PF00668">
    <property type="entry name" value="Condensation"/>
    <property type="match status" value="1"/>
</dbReference>
<feature type="non-terminal residue" evidence="2">
    <location>
        <position position="474"/>
    </location>
</feature>
<dbReference type="RefSeq" id="WP_228060177.1">
    <property type="nucleotide sequence ID" value="NZ_JADEWL010000205.1"/>
</dbReference>
<dbReference type="InterPro" id="IPR001242">
    <property type="entry name" value="Condensation_dom"/>
</dbReference>
<accession>A0A8J7K545</accession>
<dbReference type="EMBL" id="JADEWL010000205">
    <property type="protein sequence ID" value="MBE9216802.1"/>
    <property type="molecule type" value="Genomic_DNA"/>
</dbReference>
<dbReference type="Gene3D" id="3.30.559.30">
    <property type="entry name" value="Nonribosomal peptide synthetase, condensation domain"/>
    <property type="match status" value="1"/>
</dbReference>
<dbReference type="PANTHER" id="PTHR45398:SF1">
    <property type="entry name" value="ENZYME, PUTATIVE (JCVI)-RELATED"/>
    <property type="match status" value="1"/>
</dbReference>
<name>A0A8J7K545_9CYAN</name>